<evidence type="ECO:0000256" key="2">
    <source>
        <dbReference type="ARBA" id="ARBA00022747"/>
    </source>
</evidence>
<dbReference type="GO" id="GO:0009307">
    <property type="term" value="P:DNA restriction-modification system"/>
    <property type="evidence" value="ECO:0007669"/>
    <property type="project" value="UniProtKB-KW"/>
</dbReference>
<comment type="similarity">
    <text evidence="1">Belongs to the type-I restriction system S methylase family.</text>
</comment>
<dbReference type="InterPro" id="IPR052021">
    <property type="entry name" value="Type-I_RS_S_subunit"/>
</dbReference>
<evidence type="ECO:0000256" key="1">
    <source>
        <dbReference type="ARBA" id="ARBA00010923"/>
    </source>
</evidence>
<dbReference type="PANTHER" id="PTHR30408:SF12">
    <property type="entry name" value="TYPE I RESTRICTION ENZYME MJAVIII SPECIFICITY SUBUNIT"/>
    <property type="match status" value="1"/>
</dbReference>
<dbReference type="RefSeq" id="WP_074722254.1">
    <property type="nucleotide sequence ID" value="NZ_CBCRVS010000020.1"/>
</dbReference>
<dbReference type="PANTHER" id="PTHR30408">
    <property type="entry name" value="TYPE-1 RESTRICTION ENZYME ECOKI SPECIFICITY PROTEIN"/>
    <property type="match status" value="1"/>
</dbReference>
<dbReference type="EMBL" id="FOFZ01000003">
    <property type="protein sequence ID" value="SEQ59881.1"/>
    <property type="molecule type" value="Genomic_DNA"/>
</dbReference>
<dbReference type="Pfam" id="PF01420">
    <property type="entry name" value="Methylase_S"/>
    <property type="match status" value="2"/>
</dbReference>
<keyword evidence="2" id="KW-0680">Restriction system</keyword>
<evidence type="ECO:0000259" key="4">
    <source>
        <dbReference type="Pfam" id="PF01420"/>
    </source>
</evidence>
<evidence type="ECO:0000313" key="5">
    <source>
        <dbReference type="EMBL" id="SEQ59881.1"/>
    </source>
</evidence>
<sequence length="415" mass="47171">MEKLLPQLRFPEFIGEWEEKKLGQIILKLDSGVSVNSTDEPIKENGEFGILKTSSISGGKFYSNQNKTIIQEDIVRAKLNPAKDAIIISRMNTPQLVGESGYIENDYPNLFVPDRLWMTTIDKNNNNAKMLSIILSSEKTMGKISNIATGTSGSMKNISKPNFLNLVIAMPKLPEQTKITTFLTAVDEKLTSLNQKKTLLEQYKKGVMQQIFSQELRFKDDNGNDFADWEEKKLGDLLSLVIDNRGKTPPVQSEGIPLLEVNSLGSKEVKYNVVSKYVNESTFKNWFRKYLETGDVLFSTVGNTALCSYYSAKYESVIAQNIIGLRFSNDLGLFMYYLLTEQNNYFKFKQIEMGAVQPSIKVSQMTELYFSLPCLPEQTKIANFLSAIDVKINHWQEQIDQTTIWKKGLLQQMFV</sequence>
<dbReference type="Gene3D" id="3.90.220.20">
    <property type="entry name" value="DNA methylase specificity domains"/>
    <property type="match status" value="2"/>
</dbReference>
<dbReference type="InterPro" id="IPR000055">
    <property type="entry name" value="Restrct_endonuc_typeI_TRD"/>
</dbReference>
<gene>
    <name evidence="5" type="ORF">SAMN05444355_10391</name>
</gene>
<accession>A0A1H9HBZ1</accession>
<dbReference type="GO" id="GO:0003677">
    <property type="term" value="F:DNA binding"/>
    <property type="evidence" value="ECO:0007669"/>
    <property type="project" value="UniProtKB-KW"/>
</dbReference>
<proteinExistence type="inferred from homology"/>
<dbReference type="Proteomes" id="UP000183658">
    <property type="component" value="Unassembled WGS sequence"/>
</dbReference>
<dbReference type="InterPro" id="IPR044946">
    <property type="entry name" value="Restrct_endonuc_typeI_TRD_sf"/>
</dbReference>
<dbReference type="OrthoDB" id="667970at2"/>
<protein>
    <submittedName>
        <fullName evidence="5">Type I restriction enzyme, S subunit</fullName>
    </submittedName>
</protein>
<feature type="domain" description="Type I restriction modification DNA specificity" evidence="4">
    <location>
        <begin position="16"/>
        <end position="201"/>
    </location>
</feature>
<dbReference type="Gene3D" id="1.10.287.1120">
    <property type="entry name" value="Bipartite methylase S protein"/>
    <property type="match status" value="1"/>
</dbReference>
<keyword evidence="6" id="KW-1185">Reference proteome</keyword>
<dbReference type="SUPFAM" id="SSF116734">
    <property type="entry name" value="DNA methylase specificity domain"/>
    <property type="match status" value="2"/>
</dbReference>
<keyword evidence="3" id="KW-0238">DNA-binding</keyword>
<evidence type="ECO:0000313" key="6">
    <source>
        <dbReference type="Proteomes" id="UP000183658"/>
    </source>
</evidence>
<name>A0A1H9HBZ1_FLAFI</name>
<feature type="domain" description="Type I restriction modification DNA specificity" evidence="4">
    <location>
        <begin position="228"/>
        <end position="394"/>
    </location>
</feature>
<organism evidence="5 6">
    <name type="scientific">Flavobacterium frigoris</name>
    <dbReference type="NCBI Taxonomy" id="229204"/>
    <lineage>
        <taxon>Bacteria</taxon>
        <taxon>Pseudomonadati</taxon>
        <taxon>Bacteroidota</taxon>
        <taxon>Flavobacteriia</taxon>
        <taxon>Flavobacteriales</taxon>
        <taxon>Flavobacteriaceae</taxon>
        <taxon>Flavobacterium</taxon>
    </lineage>
</organism>
<reference evidence="6" key="1">
    <citation type="submission" date="2016-10" db="EMBL/GenBank/DDBJ databases">
        <authorList>
            <person name="Varghese N."/>
            <person name="Submissions S."/>
        </authorList>
    </citation>
    <scope>NUCLEOTIDE SEQUENCE [LARGE SCALE GENOMIC DNA]</scope>
    <source>
        <strain evidence="6">DSM 15719</strain>
    </source>
</reference>
<evidence type="ECO:0000256" key="3">
    <source>
        <dbReference type="ARBA" id="ARBA00023125"/>
    </source>
</evidence>
<dbReference type="AlphaFoldDB" id="A0A1H9HBZ1"/>